<gene>
    <name evidence="1" type="ORF">LKACC12383_01769</name>
</gene>
<name>A0A210P7U6_9LACO</name>
<evidence type="ECO:0000313" key="1">
    <source>
        <dbReference type="EMBL" id="OWF32546.1"/>
    </source>
</evidence>
<proteinExistence type="predicted"/>
<evidence type="ECO:0000313" key="2">
    <source>
        <dbReference type="Proteomes" id="UP000196649"/>
    </source>
</evidence>
<protein>
    <submittedName>
        <fullName evidence="1">Uncharacterized protein</fullName>
    </submittedName>
</protein>
<sequence length="30" mass="3472">MDSKNTLKVSRPVSDDFKSIFCEFESAKYV</sequence>
<reference evidence="1 2" key="1">
    <citation type="submission" date="2017-03" db="EMBL/GenBank/DDBJ databases">
        <title>Genome sequence of Lactobacillus kimchii KACC 12383.</title>
        <authorList>
            <person name="Chun J."/>
        </authorList>
    </citation>
    <scope>NUCLEOTIDE SEQUENCE [LARGE SCALE GENOMIC DNA]</scope>
    <source>
        <strain evidence="1 2">KACC 12383</strain>
    </source>
</reference>
<organism evidence="1 2">
    <name type="scientific">Companilactobacillus kimchii</name>
    <dbReference type="NCBI Taxonomy" id="2801452"/>
    <lineage>
        <taxon>Bacteria</taxon>
        <taxon>Bacillati</taxon>
        <taxon>Bacillota</taxon>
        <taxon>Bacilli</taxon>
        <taxon>Lactobacillales</taxon>
        <taxon>Lactobacillaceae</taxon>
        <taxon>Companilactobacillus</taxon>
    </lineage>
</organism>
<dbReference type="EMBL" id="MXAL01000008">
    <property type="protein sequence ID" value="OWF32546.1"/>
    <property type="molecule type" value="Genomic_DNA"/>
</dbReference>
<dbReference type="AlphaFoldDB" id="A0A210P7U6"/>
<accession>A0A210P7U6</accession>
<comment type="caution">
    <text evidence="1">The sequence shown here is derived from an EMBL/GenBank/DDBJ whole genome shotgun (WGS) entry which is preliminary data.</text>
</comment>
<dbReference type="Proteomes" id="UP000196649">
    <property type="component" value="Unassembled WGS sequence"/>
</dbReference>